<organism evidence="4 5">
    <name type="scientific">Aspergillus pseudoustus</name>
    <dbReference type="NCBI Taxonomy" id="1810923"/>
    <lineage>
        <taxon>Eukaryota</taxon>
        <taxon>Fungi</taxon>
        <taxon>Dikarya</taxon>
        <taxon>Ascomycota</taxon>
        <taxon>Pezizomycotina</taxon>
        <taxon>Eurotiomycetes</taxon>
        <taxon>Eurotiomycetidae</taxon>
        <taxon>Eurotiales</taxon>
        <taxon>Aspergillaceae</taxon>
        <taxon>Aspergillus</taxon>
        <taxon>Aspergillus subgen. Nidulantes</taxon>
    </lineage>
</organism>
<sequence length="185" mass="20615">MTGKIVAGDEDTELPPNKPGQLFIKGPNLFTGYYGHPEHDPEHFTQDGFFKTGDVGYVDSDGHLFITDRIKELIKYKGFQVAPAELEGLLLSHPSVMDVAVTGVFDQELQTELPLAYVVLNSGIAATDDIAEELQAWVKTRLAPHKWLRGGVQWVHEIPKSAAGKILRRLLRDKAKGDWRKPSKL</sequence>
<dbReference type="PANTHER" id="PTHR24096">
    <property type="entry name" value="LONG-CHAIN-FATTY-ACID--COA LIGASE"/>
    <property type="match status" value="1"/>
</dbReference>
<dbReference type="Proteomes" id="UP001610446">
    <property type="component" value="Unassembled WGS sequence"/>
</dbReference>
<reference evidence="4 5" key="1">
    <citation type="submission" date="2024-07" db="EMBL/GenBank/DDBJ databases">
        <title>Section-level genome sequencing and comparative genomics of Aspergillus sections Usti and Cavernicolus.</title>
        <authorList>
            <consortium name="Lawrence Berkeley National Laboratory"/>
            <person name="Nybo J.L."/>
            <person name="Vesth T.C."/>
            <person name="Theobald S."/>
            <person name="Frisvad J.C."/>
            <person name="Larsen T.O."/>
            <person name="Kjaerboelling I."/>
            <person name="Rothschild-Mancinelli K."/>
            <person name="Lyhne E.K."/>
            <person name="Kogle M.E."/>
            <person name="Barry K."/>
            <person name="Clum A."/>
            <person name="Na H."/>
            <person name="Ledsgaard L."/>
            <person name="Lin J."/>
            <person name="Lipzen A."/>
            <person name="Kuo A."/>
            <person name="Riley R."/>
            <person name="Mondo S."/>
            <person name="Labutti K."/>
            <person name="Haridas S."/>
            <person name="Pangalinan J."/>
            <person name="Salamov A.A."/>
            <person name="Simmons B.A."/>
            <person name="Magnuson J.K."/>
            <person name="Chen J."/>
            <person name="Drula E."/>
            <person name="Henrissat B."/>
            <person name="Wiebenga A."/>
            <person name="Lubbers R.J."/>
            <person name="Gomes A.C."/>
            <person name="Makela M.R."/>
            <person name="Stajich J."/>
            <person name="Grigoriev I.V."/>
            <person name="Mortensen U.H."/>
            <person name="De Vries R.P."/>
            <person name="Baker S.E."/>
            <person name="Andersen M.R."/>
        </authorList>
    </citation>
    <scope>NUCLEOTIDE SEQUENCE [LARGE SCALE GENOMIC DNA]</scope>
    <source>
        <strain evidence="4 5">CBS 123904</strain>
    </source>
</reference>
<dbReference type="PANTHER" id="PTHR24096:SF149">
    <property type="entry name" value="AMP-BINDING DOMAIN-CONTAINING PROTEIN-RELATED"/>
    <property type="match status" value="1"/>
</dbReference>
<evidence type="ECO:0000259" key="3">
    <source>
        <dbReference type="Pfam" id="PF13193"/>
    </source>
</evidence>
<feature type="domain" description="AMP-binding enzyme C-terminal" evidence="3">
    <location>
        <begin position="85"/>
        <end position="165"/>
    </location>
</feature>
<protein>
    <recommendedName>
        <fullName evidence="3">AMP-binding enzyme C-terminal domain-containing protein</fullName>
    </recommendedName>
</protein>
<keyword evidence="5" id="KW-1185">Reference proteome</keyword>
<name>A0ABR4IJG3_9EURO</name>
<keyword evidence="2" id="KW-0436">Ligase</keyword>
<dbReference type="SUPFAM" id="SSF56801">
    <property type="entry name" value="Acetyl-CoA synthetase-like"/>
    <property type="match status" value="1"/>
</dbReference>
<dbReference type="EMBL" id="JBFXLU010000379">
    <property type="protein sequence ID" value="KAL2827914.1"/>
    <property type="molecule type" value="Genomic_DNA"/>
</dbReference>
<comment type="similarity">
    <text evidence="1">Belongs to the ATP-dependent AMP-binding enzyme family.</text>
</comment>
<proteinExistence type="inferred from homology"/>
<dbReference type="InterPro" id="IPR025110">
    <property type="entry name" value="AMP-bd_C"/>
</dbReference>
<dbReference type="Gene3D" id="3.30.300.30">
    <property type="match status" value="1"/>
</dbReference>
<gene>
    <name evidence="4" type="ORF">BJY01DRAFT_255509</name>
</gene>
<dbReference type="InterPro" id="IPR045851">
    <property type="entry name" value="AMP-bd_C_sf"/>
</dbReference>
<evidence type="ECO:0000256" key="1">
    <source>
        <dbReference type="ARBA" id="ARBA00006432"/>
    </source>
</evidence>
<comment type="caution">
    <text evidence="4">The sequence shown here is derived from an EMBL/GenBank/DDBJ whole genome shotgun (WGS) entry which is preliminary data.</text>
</comment>
<dbReference type="InterPro" id="IPR042099">
    <property type="entry name" value="ANL_N_sf"/>
</dbReference>
<evidence type="ECO:0000256" key="2">
    <source>
        <dbReference type="ARBA" id="ARBA00022598"/>
    </source>
</evidence>
<evidence type="ECO:0000313" key="5">
    <source>
        <dbReference type="Proteomes" id="UP001610446"/>
    </source>
</evidence>
<dbReference type="Pfam" id="PF13193">
    <property type="entry name" value="AMP-binding_C"/>
    <property type="match status" value="1"/>
</dbReference>
<accession>A0ABR4IJG3</accession>
<dbReference type="Gene3D" id="3.40.50.12780">
    <property type="entry name" value="N-terminal domain of ligase-like"/>
    <property type="match status" value="1"/>
</dbReference>
<evidence type="ECO:0000313" key="4">
    <source>
        <dbReference type="EMBL" id="KAL2827914.1"/>
    </source>
</evidence>